<comment type="caution">
    <text evidence="1">The sequence shown here is derived from an EMBL/GenBank/DDBJ whole genome shotgun (WGS) entry which is preliminary data.</text>
</comment>
<name>A0ACB8QNS7_9AGAM</name>
<reference evidence="1" key="1">
    <citation type="submission" date="2021-02" db="EMBL/GenBank/DDBJ databases">
        <authorList>
            <consortium name="DOE Joint Genome Institute"/>
            <person name="Ahrendt S."/>
            <person name="Looney B.P."/>
            <person name="Miyauchi S."/>
            <person name="Morin E."/>
            <person name="Drula E."/>
            <person name="Courty P.E."/>
            <person name="Chicoki N."/>
            <person name="Fauchery L."/>
            <person name="Kohler A."/>
            <person name="Kuo A."/>
            <person name="Labutti K."/>
            <person name="Pangilinan J."/>
            <person name="Lipzen A."/>
            <person name="Riley R."/>
            <person name="Andreopoulos W."/>
            <person name="He G."/>
            <person name="Johnson J."/>
            <person name="Barry K.W."/>
            <person name="Grigoriev I.V."/>
            <person name="Nagy L."/>
            <person name="Hibbett D."/>
            <person name="Henrissat B."/>
            <person name="Matheny P.B."/>
            <person name="Labbe J."/>
            <person name="Martin F."/>
        </authorList>
    </citation>
    <scope>NUCLEOTIDE SEQUENCE</scope>
    <source>
        <strain evidence="1">EC-137</strain>
    </source>
</reference>
<dbReference type="Proteomes" id="UP000814128">
    <property type="component" value="Unassembled WGS sequence"/>
</dbReference>
<proteinExistence type="predicted"/>
<sequence>MFHLSLLTLVLALTQLLAVLCAPIGFQTSLRGKVSPECNANQLLLQNDLASAQQSMDIVSQAVDTPEVQTVQLGITSAMQGLAQLARSSRIGLALDPDLSSYMMSNATLARTALDTITGVPDVVTAAELTAASYSLIDAIQNAGAVANTC</sequence>
<accession>A0ACB8QNS7</accession>
<organism evidence="1 2">
    <name type="scientific">Vararia minispora EC-137</name>
    <dbReference type="NCBI Taxonomy" id="1314806"/>
    <lineage>
        <taxon>Eukaryota</taxon>
        <taxon>Fungi</taxon>
        <taxon>Dikarya</taxon>
        <taxon>Basidiomycota</taxon>
        <taxon>Agaricomycotina</taxon>
        <taxon>Agaricomycetes</taxon>
        <taxon>Russulales</taxon>
        <taxon>Lachnocladiaceae</taxon>
        <taxon>Vararia</taxon>
    </lineage>
</organism>
<protein>
    <submittedName>
        <fullName evidence="1">Uncharacterized protein</fullName>
    </submittedName>
</protein>
<evidence type="ECO:0000313" key="2">
    <source>
        <dbReference type="Proteomes" id="UP000814128"/>
    </source>
</evidence>
<evidence type="ECO:0000313" key="1">
    <source>
        <dbReference type="EMBL" id="KAI0033021.1"/>
    </source>
</evidence>
<gene>
    <name evidence="1" type="ORF">K488DRAFT_85318</name>
</gene>
<keyword evidence="2" id="KW-1185">Reference proteome</keyword>
<reference evidence="1" key="2">
    <citation type="journal article" date="2022" name="New Phytol.">
        <title>Evolutionary transition to the ectomycorrhizal habit in the genomes of a hyperdiverse lineage of mushroom-forming fungi.</title>
        <authorList>
            <person name="Looney B."/>
            <person name="Miyauchi S."/>
            <person name="Morin E."/>
            <person name="Drula E."/>
            <person name="Courty P.E."/>
            <person name="Kohler A."/>
            <person name="Kuo A."/>
            <person name="LaButti K."/>
            <person name="Pangilinan J."/>
            <person name="Lipzen A."/>
            <person name="Riley R."/>
            <person name="Andreopoulos W."/>
            <person name="He G."/>
            <person name="Johnson J."/>
            <person name="Nolan M."/>
            <person name="Tritt A."/>
            <person name="Barry K.W."/>
            <person name="Grigoriev I.V."/>
            <person name="Nagy L.G."/>
            <person name="Hibbett D."/>
            <person name="Henrissat B."/>
            <person name="Matheny P.B."/>
            <person name="Labbe J."/>
            <person name="Martin F.M."/>
        </authorList>
    </citation>
    <scope>NUCLEOTIDE SEQUENCE</scope>
    <source>
        <strain evidence="1">EC-137</strain>
    </source>
</reference>
<dbReference type="EMBL" id="MU273530">
    <property type="protein sequence ID" value="KAI0033021.1"/>
    <property type="molecule type" value="Genomic_DNA"/>
</dbReference>